<sequence length="188" mass="21238">MSSNPDFPCLFSRLTLGRQSWTRPPSSANKTAKELGPVKCNNPSTLLHCLWSLDKPKLFPYGWQSYGQKCIRWVWQLTTSIQPTLADQRRISLVPGLYLLYKTGPYLPYYDRTVPEPHSTKSPHGARNRIARTNETSNTCYPAHSVTIHGSTEGEDTALWEQESAGQRESLQLDKSHGDALVTLLIHE</sequence>
<proteinExistence type="predicted"/>
<dbReference type="InParanoid" id="D8TPV3"/>
<dbReference type="KEGG" id="vcn:VOLCADRAFT_88752"/>
<reference evidence="1 2" key="1">
    <citation type="journal article" date="2010" name="Science">
        <title>Genomic analysis of organismal complexity in the multicellular green alga Volvox carteri.</title>
        <authorList>
            <person name="Prochnik S.E."/>
            <person name="Umen J."/>
            <person name="Nedelcu A.M."/>
            <person name="Hallmann A."/>
            <person name="Miller S.M."/>
            <person name="Nishii I."/>
            <person name="Ferris P."/>
            <person name="Kuo A."/>
            <person name="Mitros T."/>
            <person name="Fritz-Laylin L.K."/>
            <person name="Hellsten U."/>
            <person name="Chapman J."/>
            <person name="Simakov O."/>
            <person name="Rensing S.A."/>
            <person name="Terry A."/>
            <person name="Pangilinan J."/>
            <person name="Kapitonov V."/>
            <person name="Jurka J."/>
            <person name="Salamov A."/>
            <person name="Shapiro H."/>
            <person name="Schmutz J."/>
            <person name="Grimwood J."/>
            <person name="Lindquist E."/>
            <person name="Lucas S."/>
            <person name="Grigoriev I.V."/>
            <person name="Schmitt R."/>
            <person name="Kirk D."/>
            <person name="Rokhsar D.S."/>
        </authorList>
    </citation>
    <scope>NUCLEOTIDE SEQUENCE [LARGE SCALE GENOMIC DNA]</scope>
    <source>
        <strain evidence="2">f. Nagariensis / Eve</strain>
    </source>
</reference>
<evidence type="ECO:0000313" key="2">
    <source>
        <dbReference type="Proteomes" id="UP000001058"/>
    </source>
</evidence>
<dbReference type="RefSeq" id="XP_002948550.1">
    <property type="nucleotide sequence ID" value="XM_002948504.1"/>
</dbReference>
<evidence type="ECO:0000313" key="1">
    <source>
        <dbReference type="EMBL" id="EFJ50425.1"/>
    </source>
</evidence>
<dbReference type="AlphaFoldDB" id="D8TPV3"/>
<gene>
    <name evidence="1" type="ORF">VOLCADRAFT_88752</name>
</gene>
<keyword evidence="2" id="KW-1185">Reference proteome</keyword>
<dbReference type="EMBL" id="GL378331">
    <property type="protein sequence ID" value="EFJ50425.1"/>
    <property type="molecule type" value="Genomic_DNA"/>
</dbReference>
<dbReference type="Proteomes" id="UP000001058">
    <property type="component" value="Unassembled WGS sequence"/>
</dbReference>
<accession>D8TPV3</accession>
<name>D8TPV3_VOLCA</name>
<dbReference type="GeneID" id="9625003"/>
<organism evidence="2">
    <name type="scientific">Volvox carteri f. nagariensis</name>
    <dbReference type="NCBI Taxonomy" id="3068"/>
    <lineage>
        <taxon>Eukaryota</taxon>
        <taxon>Viridiplantae</taxon>
        <taxon>Chlorophyta</taxon>
        <taxon>core chlorophytes</taxon>
        <taxon>Chlorophyceae</taxon>
        <taxon>CS clade</taxon>
        <taxon>Chlamydomonadales</taxon>
        <taxon>Volvocaceae</taxon>
        <taxon>Volvox</taxon>
    </lineage>
</organism>
<protein>
    <submittedName>
        <fullName evidence="1">Uncharacterized protein</fullName>
    </submittedName>
</protein>